<feature type="short sequence motif" description="HXTX 2" evidence="2">
    <location>
        <begin position="139"/>
        <end position="142"/>
    </location>
</feature>
<name>A0ABN2MI93_9ACTN</name>
<proteinExistence type="inferred from homology"/>
<dbReference type="PANTHER" id="PTHR35561:SF1">
    <property type="entry name" value="RNA 2',3'-CYCLIC PHOSPHODIESTERASE"/>
    <property type="match status" value="1"/>
</dbReference>
<dbReference type="EC" id="3.1.4.58" evidence="2"/>
<dbReference type="Gene3D" id="3.90.1140.10">
    <property type="entry name" value="Cyclic phosphodiesterase"/>
    <property type="match status" value="1"/>
</dbReference>
<comment type="similarity">
    <text evidence="2">Belongs to the 2H phosphoesterase superfamily. ThpR family.</text>
</comment>
<gene>
    <name evidence="3" type="primary">thpR</name>
    <name evidence="3" type="ORF">GCM10009682_53430</name>
</gene>
<comment type="function">
    <text evidence="2">Hydrolyzes RNA 2',3'-cyclic phosphodiester to an RNA 2'-phosphomonoester.</text>
</comment>
<dbReference type="Pfam" id="PF13563">
    <property type="entry name" value="2_5_RNA_ligase2"/>
    <property type="match status" value="1"/>
</dbReference>
<dbReference type="PANTHER" id="PTHR35561">
    <property type="entry name" value="RNA 2',3'-CYCLIC PHOSPHODIESTERASE"/>
    <property type="match status" value="1"/>
</dbReference>
<reference evidence="3 4" key="1">
    <citation type="journal article" date="2019" name="Int. J. Syst. Evol. Microbiol.">
        <title>The Global Catalogue of Microorganisms (GCM) 10K type strain sequencing project: providing services to taxonomists for standard genome sequencing and annotation.</title>
        <authorList>
            <consortium name="The Broad Institute Genomics Platform"/>
            <consortium name="The Broad Institute Genome Sequencing Center for Infectious Disease"/>
            <person name="Wu L."/>
            <person name="Ma J."/>
        </authorList>
    </citation>
    <scope>NUCLEOTIDE SEQUENCE [LARGE SCALE GENOMIC DNA]</scope>
    <source>
        <strain evidence="3 4">JCM 13250</strain>
    </source>
</reference>
<evidence type="ECO:0000313" key="3">
    <source>
        <dbReference type="EMBL" id="GAA1827453.1"/>
    </source>
</evidence>
<feature type="short sequence motif" description="HXTX 1" evidence="2">
    <location>
        <begin position="51"/>
        <end position="54"/>
    </location>
</feature>
<keyword evidence="4" id="KW-1185">Reference proteome</keyword>
<comment type="caution">
    <text evidence="3">The sequence shown here is derived from an EMBL/GenBank/DDBJ whole genome shotgun (WGS) entry which is preliminary data.</text>
</comment>
<dbReference type="EMBL" id="BAAALT010000239">
    <property type="protein sequence ID" value="GAA1827453.1"/>
    <property type="molecule type" value="Genomic_DNA"/>
</dbReference>
<dbReference type="NCBIfam" id="TIGR02258">
    <property type="entry name" value="2_5_ligase"/>
    <property type="match status" value="1"/>
</dbReference>
<dbReference type="SUPFAM" id="SSF55144">
    <property type="entry name" value="LigT-like"/>
    <property type="match status" value="1"/>
</dbReference>
<evidence type="ECO:0000256" key="2">
    <source>
        <dbReference type="HAMAP-Rule" id="MF_01940"/>
    </source>
</evidence>
<dbReference type="RefSeq" id="WP_344138253.1">
    <property type="nucleotide sequence ID" value="NZ_BAAALT010000239.1"/>
</dbReference>
<keyword evidence="1 2" id="KW-0378">Hydrolase</keyword>
<accession>A0ABN2MI93</accession>
<dbReference type="Proteomes" id="UP001500218">
    <property type="component" value="Unassembled WGS sequence"/>
</dbReference>
<feature type="active site" description="Proton acceptor" evidence="2">
    <location>
        <position position="139"/>
    </location>
</feature>
<feature type="active site" description="Proton donor" evidence="2">
    <location>
        <position position="51"/>
    </location>
</feature>
<dbReference type="HAMAP" id="MF_01940">
    <property type="entry name" value="RNA_CPDase"/>
    <property type="match status" value="1"/>
</dbReference>
<organism evidence="3 4">
    <name type="scientific">Luedemannella flava</name>
    <dbReference type="NCBI Taxonomy" id="349316"/>
    <lineage>
        <taxon>Bacteria</taxon>
        <taxon>Bacillati</taxon>
        <taxon>Actinomycetota</taxon>
        <taxon>Actinomycetes</taxon>
        <taxon>Micromonosporales</taxon>
        <taxon>Micromonosporaceae</taxon>
        <taxon>Luedemannella</taxon>
    </lineage>
</organism>
<comment type="catalytic activity">
    <reaction evidence="2">
        <text>a 3'-end 2',3'-cyclophospho-ribonucleotide-RNA + H2O = a 3'-end 2'-phospho-ribonucleotide-RNA + H(+)</text>
        <dbReference type="Rhea" id="RHEA:11828"/>
        <dbReference type="Rhea" id="RHEA-COMP:10464"/>
        <dbReference type="Rhea" id="RHEA-COMP:17353"/>
        <dbReference type="ChEBI" id="CHEBI:15377"/>
        <dbReference type="ChEBI" id="CHEBI:15378"/>
        <dbReference type="ChEBI" id="CHEBI:83064"/>
        <dbReference type="ChEBI" id="CHEBI:173113"/>
        <dbReference type="EC" id="3.1.4.58"/>
    </reaction>
</comment>
<dbReference type="InterPro" id="IPR009097">
    <property type="entry name" value="Cyclic_Pdiesterase"/>
</dbReference>
<evidence type="ECO:0000256" key="1">
    <source>
        <dbReference type="ARBA" id="ARBA00022801"/>
    </source>
</evidence>
<evidence type="ECO:0000313" key="4">
    <source>
        <dbReference type="Proteomes" id="UP001500218"/>
    </source>
</evidence>
<dbReference type="InterPro" id="IPR004175">
    <property type="entry name" value="RNA_CPDase"/>
</dbReference>
<sequence length="207" mass="21910">MSTADTLRLFVAVDPDQAAVADLGDLVDGLAVARPTPPGGSLRLTRRDAWHVTLAFIGEVPAADRADAEEALAHAAAPFAGASMSLRIAGGGKFNKGRFTVLWAGVAGDVEWLGALATAVRRELRRAKLPIDDRSFKPHLTIARPADRLPPDALAADIEALRSYAGPPWNVNDVHLYASELGPKPRYTRLFSANVGTVTLGGANERG</sequence>
<protein>
    <recommendedName>
        <fullName evidence="2">RNA 2',3'-cyclic phosphodiesterase</fullName>
        <shortName evidence="2">RNA 2',3'-CPDase</shortName>
        <ecNumber evidence="2">3.1.4.58</ecNumber>
    </recommendedName>
</protein>